<evidence type="ECO:0000313" key="2">
    <source>
        <dbReference type="EMBL" id="EAU47594.1"/>
    </source>
</evidence>
<dbReference type="InterPro" id="IPR003173">
    <property type="entry name" value="PC4_C"/>
</dbReference>
<dbReference type="SUPFAM" id="SSF54447">
    <property type="entry name" value="ssDNA-binding transcriptional regulator domain"/>
    <property type="match status" value="1"/>
</dbReference>
<dbReference type="AlphaFoldDB" id="Q0FU05"/>
<evidence type="ECO:0000259" key="1">
    <source>
        <dbReference type="Pfam" id="PF02229"/>
    </source>
</evidence>
<sequence>MVVLPKNSREELRVCIDTFKGHVLLNLRIWYLGKDGDMHPTRKGVALRAESLPDIIAALTSLQMTFDAKDSA</sequence>
<gene>
    <name evidence="2" type="ORF">R2601_19694</name>
</gene>
<dbReference type="Pfam" id="PF02229">
    <property type="entry name" value="PC4"/>
    <property type="match status" value="1"/>
</dbReference>
<dbReference type="GO" id="GO:0003677">
    <property type="term" value="F:DNA binding"/>
    <property type="evidence" value="ECO:0007669"/>
    <property type="project" value="InterPro"/>
</dbReference>
<dbReference type="EMBL" id="AATQ01000005">
    <property type="protein sequence ID" value="EAU47594.1"/>
    <property type="molecule type" value="Genomic_DNA"/>
</dbReference>
<organism evidence="2 3">
    <name type="scientific">Salipiger bermudensis (strain DSM 26914 / JCM 13377 / KCTC 12554 / HTCC2601)</name>
    <name type="common">Pelagibaca bermudensis</name>
    <dbReference type="NCBI Taxonomy" id="314265"/>
    <lineage>
        <taxon>Bacteria</taxon>
        <taxon>Pseudomonadati</taxon>
        <taxon>Pseudomonadota</taxon>
        <taxon>Alphaproteobacteria</taxon>
        <taxon>Rhodobacterales</taxon>
        <taxon>Roseobacteraceae</taxon>
        <taxon>Salipiger</taxon>
    </lineage>
</organism>
<evidence type="ECO:0000313" key="3">
    <source>
        <dbReference type="Proteomes" id="UP000006230"/>
    </source>
</evidence>
<accession>Q0FU05</accession>
<reference evidence="2 3" key="1">
    <citation type="journal article" date="2010" name="J. Bacteriol.">
        <title>Genome sequences of Pelagibaca bermudensis HTCC2601T and Maritimibacter alkaliphilus HTCC2654T, the type strains of two marine Roseobacter genera.</title>
        <authorList>
            <person name="Thrash J.C."/>
            <person name="Cho J.C."/>
            <person name="Ferriera S."/>
            <person name="Johnson J."/>
            <person name="Vergin K.L."/>
            <person name="Giovannoni S.J."/>
        </authorList>
    </citation>
    <scope>NUCLEOTIDE SEQUENCE [LARGE SCALE GENOMIC DNA]</scope>
    <source>
        <strain evidence="3">DSM 26914 / JCM 13377 / KCTC 12554 / HTCC2601</strain>
    </source>
</reference>
<protein>
    <recommendedName>
        <fullName evidence="1">Transcriptional coactivator p15 (PC4) C-terminal domain-containing protein</fullName>
    </recommendedName>
</protein>
<dbReference type="GO" id="GO:0006355">
    <property type="term" value="P:regulation of DNA-templated transcription"/>
    <property type="evidence" value="ECO:0007669"/>
    <property type="project" value="InterPro"/>
</dbReference>
<dbReference type="STRING" id="314265.R2601_19694"/>
<name>Q0FU05_SALBH</name>
<keyword evidence="3" id="KW-1185">Reference proteome</keyword>
<dbReference type="HOGENOM" id="CLU_104273_4_1_5"/>
<comment type="caution">
    <text evidence="2">The sequence shown here is derived from an EMBL/GenBank/DDBJ whole genome shotgun (WGS) entry which is preliminary data.</text>
</comment>
<dbReference type="Proteomes" id="UP000006230">
    <property type="component" value="Unassembled WGS sequence"/>
</dbReference>
<dbReference type="Gene3D" id="2.30.31.10">
    <property type="entry name" value="Transcriptional Coactivator Pc4, Chain A"/>
    <property type="match status" value="1"/>
</dbReference>
<feature type="domain" description="Transcriptional coactivator p15 (PC4) C-terminal" evidence="1">
    <location>
        <begin position="7"/>
        <end position="56"/>
    </location>
</feature>
<proteinExistence type="predicted"/>
<dbReference type="InterPro" id="IPR009044">
    <property type="entry name" value="ssDNA-bd_transcriptional_reg"/>
</dbReference>